<dbReference type="InterPro" id="IPR043128">
    <property type="entry name" value="Rev_trsase/Diguanyl_cyclase"/>
</dbReference>
<dbReference type="PROSITE" id="PS50113">
    <property type="entry name" value="PAC"/>
    <property type="match status" value="2"/>
</dbReference>
<dbReference type="SUPFAM" id="SSF158472">
    <property type="entry name" value="HAMP domain-like"/>
    <property type="match status" value="1"/>
</dbReference>
<proteinExistence type="predicted"/>
<dbReference type="FunFam" id="3.20.20.450:FF:000001">
    <property type="entry name" value="Cyclic di-GMP phosphodiesterase yahA"/>
    <property type="match status" value="1"/>
</dbReference>
<feature type="domain" description="PAS" evidence="4">
    <location>
        <begin position="402"/>
        <end position="444"/>
    </location>
</feature>
<dbReference type="SUPFAM" id="SSF55073">
    <property type="entry name" value="Nucleotide cyclase"/>
    <property type="match status" value="1"/>
</dbReference>
<dbReference type="Pfam" id="PF08376">
    <property type="entry name" value="NIT"/>
    <property type="match status" value="1"/>
</dbReference>
<dbReference type="InterPro" id="IPR035919">
    <property type="entry name" value="EAL_sf"/>
</dbReference>
<dbReference type="EMBL" id="PTIZ01000002">
    <property type="protein sequence ID" value="PPK77091.1"/>
    <property type="molecule type" value="Genomic_DNA"/>
</dbReference>
<dbReference type="InterPro" id="IPR029787">
    <property type="entry name" value="Nucleotide_cyclase"/>
</dbReference>
<evidence type="ECO:0000256" key="2">
    <source>
        <dbReference type="ARBA" id="ARBA00022636"/>
    </source>
</evidence>
<dbReference type="CDD" id="cd01948">
    <property type="entry name" value="EAL"/>
    <property type="match status" value="1"/>
</dbReference>
<dbReference type="InterPro" id="IPR000160">
    <property type="entry name" value="GGDEF_dom"/>
</dbReference>
<dbReference type="Pfam" id="PF00990">
    <property type="entry name" value="GGDEF"/>
    <property type="match status" value="1"/>
</dbReference>
<feature type="domain" description="PAS" evidence="4">
    <location>
        <begin position="534"/>
        <end position="604"/>
    </location>
</feature>
<evidence type="ECO:0000256" key="1">
    <source>
        <dbReference type="ARBA" id="ARBA00012282"/>
    </source>
</evidence>
<dbReference type="InterPro" id="IPR003660">
    <property type="entry name" value="HAMP_dom"/>
</dbReference>
<dbReference type="InterPro" id="IPR035965">
    <property type="entry name" value="PAS-like_dom_sf"/>
</dbReference>
<reference evidence="9 10" key="1">
    <citation type="submission" date="2018-02" db="EMBL/GenBank/DDBJ databases">
        <title>Subsurface microbial communities from deep shales in Ohio and West Virginia, USA.</title>
        <authorList>
            <person name="Wrighton K."/>
        </authorList>
    </citation>
    <scope>NUCLEOTIDE SEQUENCE [LARGE SCALE GENOMIC DNA]</scope>
    <source>
        <strain evidence="9 10">OWC-DMM</strain>
    </source>
</reference>
<feature type="domain" description="EAL" evidence="6">
    <location>
        <begin position="966"/>
        <end position="1218"/>
    </location>
</feature>
<dbReference type="Proteomes" id="UP000240010">
    <property type="component" value="Unassembled WGS sequence"/>
</dbReference>
<dbReference type="SMART" id="SM00267">
    <property type="entry name" value="GGDEF"/>
    <property type="match status" value="1"/>
</dbReference>
<dbReference type="CDD" id="cd00130">
    <property type="entry name" value="PAS"/>
    <property type="match status" value="3"/>
</dbReference>
<dbReference type="GO" id="GO:0071111">
    <property type="term" value="F:cyclic-guanylate-specific phosphodiesterase activity"/>
    <property type="evidence" value="ECO:0007669"/>
    <property type="project" value="UniProtKB-EC"/>
</dbReference>
<evidence type="ECO:0000256" key="3">
    <source>
        <dbReference type="SAM" id="Phobius"/>
    </source>
</evidence>
<dbReference type="EC" id="3.1.4.52" evidence="1"/>
<protein>
    <recommendedName>
        <fullName evidence="1">cyclic-guanylate-specific phosphodiesterase</fullName>
        <ecNumber evidence="1">3.1.4.52</ecNumber>
    </recommendedName>
</protein>
<dbReference type="SMART" id="SM00052">
    <property type="entry name" value="EAL"/>
    <property type="match status" value="1"/>
</dbReference>
<dbReference type="Gene3D" id="3.30.450.20">
    <property type="entry name" value="PAS domain"/>
    <property type="match status" value="3"/>
</dbReference>
<dbReference type="CDD" id="cd06225">
    <property type="entry name" value="HAMP"/>
    <property type="match status" value="1"/>
</dbReference>
<gene>
    <name evidence="9" type="ORF">B0F87_102197</name>
</gene>
<dbReference type="SUPFAM" id="SSF55785">
    <property type="entry name" value="PYP-like sensor domain (PAS domain)"/>
    <property type="match status" value="3"/>
</dbReference>
<feature type="domain" description="PAC" evidence="5">
    <location>
        <begin position="730"/>
        <end position="782"/>
    </location>
</feature>
<evidence type="ECO:0000259" key="5">
    <source>
        <dbReference type="PROSITE" id="PS50113"/>
    </source>
</evidence>
<evidence type="ECO:0000313" key="10">
    <source>
        <dbReference type="Proteomes" id="UP000240010"/>
    </source>
</evidence>
<dbReference type="PANTHER" id="PTHR44757:SF2">
    <property type="entry name" value="BIOFILM ARCHITECTURE MAINTENANCE PROTEIN MBAA"/>
    <property type="match status" value="1"/>
</dbReference>
<organism evidence="9 10">
    <name type="scientific">Methylobacter tundripaludum</name>
    <dbReference type="NCBI Taxonomy" id="173365"/>
    <lineage>
        <taxon>Bacteria</taxon>
        <taxon>Pseudomonadati</taxon>
        <taxon>Pseudomonadota</taxon>
        <taxon>Gammaproteobacteria</taxon>
        <taxon>Methylococcales</taxon>
        <taxon>Methylococcaceae</taxon>
        <taxon>Methylobacter</taxon>
    </lineage>
</organism>
<dbReference type="InterPro" id="IPR052155">
    <property type="entry name" value="Biofilm_reg_signaling"/>
</dbReference>
<evidence type="ECO:0000259" key="7">
    <source>
        <dbReference type="PROSITE" id="PS50885"/>
    </source>
</evidence>
<dbReference type="PROSITE" id="PS50887">
    <property type="entry name" value="GGDEF"/>
    <property type="match status" value="1"/>
</dbReference>
<dbReference type="PROSITE" id="PS50883">
    <property type="entry name" value="EAL"/>
    <property type="match status" value="1"/>
</dbReference>
<dbReference type="Pfam" id="PF00672">
    <property type="entry name" value="HAMP"/>
    <property type="match status" value="1"/>
</dbReference>
<dbReference type="PANTHER" id="PTHR44757">
    <property type="entry name" value="DIGUANYLATE CYCLASE DGCP"/>
    <property type="match status" value="1"/>
</dbReference>
<feature type="transmembrane region" description="Helical" evidence="3">
    <location>
        <begin position="21"/>
        <end position="43"/>
    </location>
</feature>
<feature type="transmembrane region" description="Helical" evidence="3">
    <location>
        <begin position="321"/>
        <end position="344"/>
    </location>
</feature>
<dbReference type="PROSITE" id="PS50112">
    <property type="entry name" value="PAS"/>
    <property type="match status" value="3"/>
</dbReference>
<evidence type="ECO:0000313" key="9">
    <source>
        <dbReference type="EMBL" id="PPK77091.1"/>
    </source>
</evidence>
<feature type="domain" description="PAC" evidence="5">
    <location>
        <begin position="611"/>
        <end position="661"/>
    </location>
</feature>
<name>A0A2S6HI85_9GAMM</name>
<keyword evidence="3" id="KW-1133">Transmembrane helix</keyword>
<dbReference type="Pfam" id="PF00563">
    <property type="entry name" value="EAL"/>
    <property type="match status" value="1"/>
</dbReference>
<feature type="domain" description="HAMP" evidence="7">
    <location>
        <begin position="342"/>
        <end position="394"/>
    </location>
</feature>
<comment type="caution">
    <text evidence="9">The sequence shown here is derived from an EMBL/GenBank/DDBJ whole genome shotgun (WGS) entry which is preliminary data.</text>
</comment>
<dbReference type="Pfam" id="PF13188">
    <property type="entry name" value="PAS_8"/>
    <property type="match status" value="1"/>
</dbReference>
<dbReference type="NCBIfam" id="TIGR00229">
    <property type="entry name" value="sensory_box"/>
    <property type="match status" value="3"/>
</dbReference>
<dbReference type="InterPro" id="IPR000014">
    <property type="entry name" value="PAS"/>
</dbReference>
<feature type="domain" description="GGDEF" evidence="8">
    <location>
        <begin position="814"/>
        <end position="957"/>
    </location>
</feature>
<keyword evidence="3" id="KW-0812">Transmembrane</keyword>
<evidence type="ECO:0000259" key="4">
    <source>
        <dbReference type="PROSITE" id="PS50112"/>
    </source>
</evidence>
<dbReference type="SUPFAM" id="SSF141868">
    <property type="entry name" value="EAL domain-like"/>
    <property type="match status" value="1"/>
</dbReference>
<dbReference type="CDD" id="cd01949">
    <property type="entry name" value="GGDEF"/>
    <property type="match status" value="1"/>
</dbReference>
<dbReference type="Pfam" id="PF13426">
    <property type="entry name" value="PAS_9"/>
    <property type="match status" value="2"/>
</dbReference>
<evidence type="ECO:0000259" key="8">
    <source>
        <dbReference type="PROSITE" id="PS50887"/>
    </source>
</evidence>
<dbReference type="Gene3D" id="6.10.340.10">
    <property type="match status" value="1"/>
</dbReference>
<keyword evidence="3" id="KW-0472">Membrane</keyword>
<dbReference type="InterPro" id="IPR000700">
    <property type="entry name" value="PAS-assoc_C"/>
</dbReference>
<evidence type="ECO:0000259" key="6">
    <source>
        <dbReference type="PROSITE" id="PS50883"/>
    </source>
</evidence>
<dbReference type="RefSeq" id="WP_104427837.1">
    <property type="nucleotide sequence ID" value="NZ_PTIZ01000002.1"/>
</dbReference>
<accession>A0A2S6HI85</accession>
<dbReference type="InterPro" id="IPR013587">
    <property type="entry name" value="Nitrate/nitrite_sensing"/>
</dbReference>
<dbReference type="SMART" id="SM00091">
    <property type="entry name" value="PAS"/>
    <property type="match status" value="3"/>
</dbReference>
<feature type="domain" description="PAS" evidence="4">
    <location>
        <begin position="657"/>
        <end position="703"/>
    </location>
</feature>
<dbReference type="GO" id="GO:0016020">
    <property type="term" value="C:membrane"/>
    <property type="evidence" value="ECO:0007669"/>
    <property type="project" value="InterPro"/>
</dbReference>
<dbReference type="InterPro" id="IPR001610">
    <property type="entry name" value="PAC"/>
</dbReference>
<dbReference type="Gene3D" id="3.20.20.450">
    <property type="entry name" value="EAL domain"/>
    <property type="match status" value="1"/>
</dbReference>
<dbReference type="SMART" id="SM00086">
    <property type="entry name" value="PAC"/>
    <property type="match status" value="3"/>
</dbReference>
<dbReference type="InterPro" id="IPR001633">
    <property type="entry name" value="EAL_dom"/>
</dbReference>
<dbReference type="NCBIfam" id="TIGR00254">
    <property type="entry name" value="GGDEF"/>
    <property type="match status" value="1"/>
</dbReference>
<dbReference type="Gene3D" id="3.30.70.270">
    <property type="match status" value="1"/>
</dbReference>
<dbReference type="SMART" id="SM00304">
    <property type="entry name" value="HAMP"/>
    <property type="match status" value="1"/>
</dbReference>
<keyword evidence="2" id="KW-0973">c-di-GMP</keyword>
<dbReference type="PROSITE" id="PS50885">
    <property type="entry name" value="HAMP"/>
    <property type="match status" value="1"/>
</dbReference>
<dbReference type="AlphaFoldDB" id="A0A2S6HI85"/>
<dbReference type="GO" id="GO:0007165">
    <property type="term" value="P:signal transduction"/>
    <property type="evidence" value="ECO:0007669"/>
    <property type="project" value="InterPro"/>
</dbReference>
<sequence>MNKLFSPAIALMNRLDYTRKFMVLGLIYLVAITVVVYSLYANLNQVARTSQRQLEGLELIKPISSGVQFMQQHRGLSTGVLGGNEAMRNQCDTKEIETTTAFDAIERRLSTGLVLSEDWVRLKADWNSLQKGWSHWTVDENFSTHTDLIDRMLVFEVRVADDYALTFDSDVDAFYLIDTTINKLPLALERLGRIRAFGTGILTQKQISAYQQAEMIALIAELRHALKFLAINLEKTGQFNPGIQNPLLAATEDIVDSARQIVDLVQSDIITEHFVTSPEDFFKMATAAIDKGYRQMDQTLLPKTEALITERIQHTKNKLHVSIGIAVLLLLVVHYFLIGIYYAMIGSIQSLTRSARVFAGGDMRERINLDTRDELRQVGDSFNEMADGFNALLAARLEDKASETRLRSIIDASPVPMVLNDDQQNITFLNPAFIQTFGYTLEDIPTLTDWWAKASPDPEYREWMAATWQTTLETVLHDDSQFNPVELNIRCHSGSTKTVLANASSIKQSLGSVHLVVLYDINERKKAEQKVLEREARYRAVTYSANDAIITTNSAGNITGWNRGAETIFGYTETEVSGQPLTLLMPPRYRDPHLIGMKRVLSGGVSHINDKTIELAGLRKDGSEFPLELSLAKWEASEGWFVTGIIRDITERKQAEADLRIAAIAFETQEAMMITDTNQVILKVNQAFVRITGYSAEEAIGQTPALLKSGYQDAKFYQTMWESLVRDGYWQSEIWNRRKCGDVYPERITITAVTNAEGNVVNYVGTFDDISQHKKAEETIHDLVFYDSLTKLPNRRLLLERLKHSIEVERRDGKQLALMMLDLDRFKVINDSLGYLAGDELLQQVATRIATRLRKVDIVARLRKVDLLAHLGGDEFIMLLEDITHTEDAARVAEQVIAILSKPFYLSQGDEIHITASVGISLYPQHGDNPDTLISYADAALNKAKAEGRGCFAYYSEDLTLAARQRIALEARLRKAIEQQELRVFYQPQVDIVTGRIIGAEALVRWLDPIEGLIAPIHFIPLAEETGLILEIGAWVLRETCRQGRQWLDAGLPPLTLAVNVSAHQFRRSDIGALVTTVLNETGFPAEQLELEMTESGLMESQNKVMGLLNDLRSQGVRFAIDDFGTGYSSLAYLKHFPLDSLKIDKSFIDDIPHLQDDMEIAATIIAMGHMLGFKVLAEGVETVEQLAFLQDKGCDAYQGYLKSKPVPADEFVRLLLE</sequence>